<keyword evidence="1" id="KW-0812">Transmembrane</keyword>
<feature type="chain" id="PRO_5040891863" evidence="2">
    <location>
        <begin position="17"/>
        <end position="232"/>
    </location>
</feature>
<feature type="transmembrane region" description="Helical" evidence="1">
    <location>
        <begin position="192"/>
        <end position="222"/>
    </location>
</feature>
<evidence type="ECO:0000313" key="3">
    <source>
        <dbReference type="EMBL" id="GMI46101.1"/>
    </source>
</evidence>
<accession>A0A9W7GJX6</accession>
<keyword evidence="1" id="KW-1133">Transmembrane helix</keyword>
<dbReference type="AlphaFoldDB" id="A0A9W7GJX6"/>
<dbReference type="Proteomes" id="UP001165065">
    <property type="component" value="Unassembled WGS sequence"/>
</dbReference>
<evidence type="ECO:0000256" key="1">
    <source>
        <dbReference type="SAM" id="Phobius"/>
    </source>
</evidence>
<dbReference type="EMBL" id="BRYA01000280">
    <property type="protein sequence ID" value="GMI46101.1"/>
    <property type="molecule type" value="Genomic_DNA"/>
</dbReference>
<comment type="caution">
    <text evidence="3">The sequence shown here is derived from an EMBL/GenBank/DDBJ whole genome shotgun (WGS) entry which is preliminary data.</text>
</comment>
<proteinExistence type="predicted"/>
<reference evidence="4" key="1">
    <citation type="journal article" date="2023" name="Commun. Biol.">
        <title>Genome analysis of Parmales, the sister group of diatoms, reveals the evolutionary specialization of diatoms from phago-mixotrophs to photoautotrophs.</title>
        <authorList>
            <person name="Ban H."/>
            <person name="Sato S."/>
            <person name="Yoshikawa S."/>
            <person name="Yamada K."/>
            <person name="Nakamura Y."/>
            <person name="Ichinomiya M."/>
            <person name="Sato N."/>
            <person name="Blanc-Mathieu R."/>
            <person name="Endo H."/>
            <person name="Kuwata A."/>
            <person name="Ogata H."/>
        </authorList>
    </citation>
    <scope>NUCLEOTIDE SEQUENCE [LARGE SCALE GENOMIC DNA]</scope>
</reference>
<name>A0A9W7GJX6_9STRA</name>
<dbReference type="OrthoDB" id="496634at2759"/>
<keyword evidence="4" id="KW-1185">Reference proteome</keyword>
<keyword evidence="2" id="KW-0732">Signal</keyword>
<keyword evidence="1" id="KW-0472">Membrane</keyword>
<protein>
    <submittedName>
        <fullName evidence="3">Uncharacterized protein</fullName>
    </submittedName>
</protein>
<organism evidence="3 4">
    <name type="scientific">Triparma columacea</name>
    <dbReference type="NCBI Taxonomy" id="722753"/>
    <lineage>
        <taxon>Eukaryota</taxon>
        <taxon>Sar</taxon>
        <taxon>Stramenopiles</taxon>
        <taxon>Ochrophyta</taxon>
        <taxon>Bolidophyceae</taxon>
        <taxon>Parmales</taxon>
        <taxon>Triparmaceae</taxon>
        <taxon>Triparma</taxon>
    </lineage>
</organism>
<evidence type="ECO:0000256" key="2">
    <source>
        <dbReference type="SAM" id="SignalP"/>
    </source>
</evidence>
<gene>
    <name evidence="3" type="ORF">TrCOL_g7917</name>
</gene>
<evidence type="ECO:0000313" key="4">
    <source>
        <dbReference type="Proteomes" id="UP001165065"/>
    </source>
</evidence>
<feature type="signal peptide" evidence="2">
    <location>
        <begin position="1"/>
        <end position="16"/>
    </location>
</feature>
<feature type="transmembrane region" description="Helical" evidence="1">
    <location>
        <begin position="158"/>
        <end position="180"/>
    </location>
</feature>
<sequence>MNFLFFLLLYLSLSLSSLEYLAGEGYGEKNWGVRALDVFTIINVLIAYIEISLSLTLPTILHQFSSLLQSNLPPSKVVLNFLISPSFLTITNFHRLQTWSQIWSTYALYDISYVTPTSAGYAIDVMNGYTTLLPSLLFLSLSFGLVTEADLPPSLNARALGCVVGCVYYQMAFNTFVYLFSYFRNSRHRGRGVMEVACAVGLTNGTWIAGGLGGVAVAWMIVRDDNFEVFKG</sequence>
<feature type="transmembrane region" description="Helical" evidence="1">
    <location>
        <begin position="128"/>
        <end position="146"/>
    </location>
</feature>
<feature type="transmembrane region" description="Helical" evidence="1">
    <location>
        <begin position="41"/>
        <end position="61"/>
    </location>
</feature>